<keyword evidence="1" id="KW-0175">Coiled coil</keyword>
<evidence type="ECO:0000256" key="1">
    <source>
        <dbReference type="SAM" id="Coils"/>
    </source>
</evidence>
<evidence type="ECO:0000313" key="2">
    <source>
        <dbReference type="EMBL" id="CAJ1402846.1"/>
    </source>
</evidence>
<reference evidence="2" key="1">
    <citation type="submission" date="2023-08" db="EMBL/GenBank/DDBJ databases">
        <authorList>
            <person name="Chen Y."/>
            <person name="Shah S."/>
            <person name="Dougan E. K."/>
            <person name="Thang M."/>
            <person name="Chan C."/>
        </authorList>
    </citation>
    <scope>NUCLEOTIDE SEQUENCE</scope>
</reference>
<accession>A0AA36NGT3</accession>
<dbReference type="AlphaFoldDB" id="A0AA36NGT3"/>
<feature type="coiled-coil region" evidence="1">
    <location>
        <begin position="43"/>
        <end position="119"/>
    </location>
</feature>
<dbReference type="Proteomes" id="UP001178507">
    <property type="component" value="Unassembled WGS sequence"/>
</dbReference>
<dbReference type="EMBL" id="CAUJNA010003470">
    <property type="protein sequence ID" value="CAJ1402846.1"/>
    <property type="molecule type" value="Genomic_DNA"/>
</dbReference>
<gene>
    <name evidence="2" type="ORF">EVOR1521_LOCUS25636</name>
</gene>
<evidence type="ECO:0008006" key="4">
    <source>
        <dbReference type="Google" id="ProtNLM"/>
    </source>
</evidence>
<protein>
    <recommendedName>
        <fullName evidence="4">Kinetochore protein Spc24</fullName>
    </recommendedName>
</protein>
<sequence length="187" mass="20938">MQRSEPILTDARQEQALLRKAAEAEARFQQVIEGKHQSICEKQSQLRSQVAAAEEALRREKEAALELQTEVSLERWELQQNASNLAAAWPAVEETSKAVREAQTQVLQLRQDALEHNQESKKQLEVASSLYEFYAAVSGIRWDMESDSEGYIAIGERATSFKVDKPGSKESADALWAEIEACCKVAS</sequence>
<keyword evidence="3" id="KW-1185">Reference proteome</keyword>
<comment type="caution">
    <text evidence="2">The sequence shown here is derived from an EMBL/GenBank/DDBJ whole genome shotgun (WGS) entry which is preliminary data.</text>
</comment>
<evidence type="ECO:0000313" key="3">
    <source>
        <dbReference type="Proteomes" id="UP001178507"/>
    </source>
</evidence>
<organism evidence="2 3">
    <name type="scientific">Effrenium voratum</name>
    <dbReference type="NCBI Taxonomy" id="2562239"/>
    <lineage>
        <taxon>Eukaryota</taxon>
        <taxon>Sar</taxon>
        <taxon>Alveolata</taxon>
        <taxon>Dinophyceae</taxon>
        <taxon>Suessiales</taxon>
        <taxon>Symbiodiniaceae</taxon>
        <taxon>Effrenium</taxon>
    </lineage>
</organism>
<proteinExistence type="predicted"/>
<name>A0AA36NGT3_9DINO</name>